<dbReference type="Gene3D" id="2.60.120.990">
    <property type="match status" value="1"/>
</dbReference>
<evidence type="ECO:0000313" key="3">
    <source>
        <dbReference type="Proteomes" id="UP001385951"/>
    </source>
</evidence>
<gene>
    <name evidence="2" type="ORF">QCA50_016132</name>
</gene>
<organism evidence="2 3">
    <name type="scientific">Cerrena zonata</name>
    <dbReference type="NCBI Taxonomy" id="2478898"/>
    <lineage>
        <taxon>Eukaryota</taxon>
        <taxon>Fungi</taxon>
        <taxon>Dikarya</taxon>
        <taxon>Basidiomycota</taxon>
        <taxon>Agaricomycotina</taxon>
        <taxon>Agaricomycetes</taxon>
        <taxon>Polyporales</taxon>
        <taxon>Cerrenaceae</taxon>
        <taxon>Cerrena</taxon>
    </lineage>
</organism>
<name>A0AAW0FNF9_9APHY</name>
<dbReference type="Pfam" id="PF18637">
    <property type="entry name" value="AUDH_Cupin"/>
    <property type="match status" value="1"/>
</dbReference>
<evidence type="ECO:0000313" key="2">
    <source>
        <dbReference type="EMBL" id="KAK7680822.1"/>
    </source>
</evidence>
<keyword evidence="3" id="KW-1185">Reference proteome</keyword>
<dbReference type="InterPro" id="IPR040887">
    <property type="entry name" value="AUDH_Cupin"/>
</dbReference>
<feature type="domain" description="Aldos-2-ulose dehydratase/isomerase (AUDH) Cupin" evidence="1">
    <location>
        <begin position="1"/>
        <end position="65"/>
    </location>
</feature>
<dbReference type="AlphaFoldDB" id="A0AAW0FNF9"/>
<proteinExistence type="predicted"/>
<evidence type="ECO:0000259" key="1">
    <source>
        <dbReference type="Pfam" id="PF18637"/>
    </source>
</evidence>
<dbReference type="Proteomes" id="UP001385951">
    <property type="component" value="Unassembled WGS sequence"/>
</dbReference>
<comment type="caution">
    <text evidence="2">The sequence shown here is derived from an EMBL/GenBank/DDBJ whole genome shotgun (WGS) entry which is preliminary data.</text>
</comment>
<protein>
    <recommendedName>
        <fullName evidence="1">Aldos-2-ulose dehydratase/isomerase (AUDH) Cupin domain-containing protein</fullName>
    </recommendedName>
</protein>
<sequence length="71" mass="8445">MYEHGPLWKIEQGTKATPEMFEDDTVDYPWHAWLSSEFGDYKIPHQVRPGSSEQSFDIWMSFRFPPSAFQF</sequence>
<reference evidence="2 3" key="1">
    <citation type="submission" date="2022-09" db="EMBL/GenBank/DDBJ databases">
        <authorList>
            <person name="Palmer J.M."/>
        </authorList>
    </citation>
    <scope>NUCLEOTIDE SEQUENCE [LARGE SCALE GENOMIC DNA]</scope>
    <source>
        <strain evidence="2 3">DSM 7382</strain>
    </source>
</reference>
<dbReference type="EMBL" id="JASBNA010000046">
    <property type="protein sequence ID" value="KAK7680822.1"/>
    <property type="molecule type" value="Genomic_DNA"/>
</dbReference>
<accession>A0AAW0FNF9</accession>